<keyword evidence="2" id="KW-1185">Reference proteome</keyword>
<dbReference type="GO" id="GO:0005739">
    <property type="term" value="C:mitochondrion"/>
    <property type="evidence" value="ECO:0007669"/>
    <property type="project" value="TreeGrafter"/>
</dbReference>
<dbReference type="Gramene" id="PRQ26129">
    <property type="protein sequence ID" value="PRQ26129"/>
    <property type="gene ID" value="RchiOBHm_Chr6g0291191"/>
</dbReference>
<dbReference type="PANTHER" id="PTHR47801:SF1">
    <property type="entry name" value="OS05G0145600 PROTEIN"/>
    <property type="match status" value="1"/>
</dbReference>
<gene>
    <name evidence="1" type="ORF">RchiOBHm_Chr6g0291191</name>
</gene>
<dbReference type="EMBL" id="PDCK01000044">
    <property type="protein sequence ID" value="PRQ26129.1"/>
    <property type="molecule type" value="Genomic_DNA"/>
</dbReference>
<comment type="caution">
    <text evidence="1">The sequence shown here is derived from an EMBL/GenBank/DDBJ whole genome shotgun (WGS) entry which is preliminary data.</text>
</comment>
<reference evidence="1 2" key="1">
    <citation type="journal article" date="2018" name="Nat. Genet.">
        <title>The Rosa genome provides new insights in the design of modern roses.</title>
        <authorList>
            <person name="Bendahmane M."/>
        </authorList>
    </citation>
    <scope>NUCLEOTIDE SEQUENCE [LARGE SCALE GENOMIC DNA]</scope>
    <source>
        <strain evidence="2">cv. Old Blush</strain>
    </source>
</reference>
<sequence length="49" mass="5654">MLMDGKYLDTYIVIQTMRCYLNCDDIDRGVQTPDDYLKLGKLPAPELIT</sequence>
<dbReference type="PANTHER" id="PTHR47801">
    <property type="entry name" value="OS05G0145600 PROTEIN"/>
    <property type="match status" value="1"/>
</dbReference>
<dbReference type="Proteomes" id="UP000238479">
    <property type="component" value="Chromosome 6"/>
</dbReference>
<accession>A0A2P6PW38</accession>
<protein>
    <submittedName>
        <fullName evidence="1">Uncharacterized protein</fullName>
    </submittedName>
</protein>
<name>A0A2P6PW38_ROSCH</name>
<dbReference type="AlphaFoldDB" id="A0A2P6PW38"/>
<proteinExistence type="predicted"/>
<organism evidence="1 2">
    <name type="scientific">Rosa chinensis</name>
    <name type="common">China rose</name>
    <dbReference type="NCBI Taxonomy" id="74649"/>
    <lineage>
        <taxon>Eukaryota</taxon>
        <taxon>Viridiplantae</taxon>
        <taxon>Streptophyta</taxon>
        <taxon>Embryophyta</taxon>
        <taxon>Tracheophyta</taxon>
        <taxon>Spermatophyta</taxon>
        <taxon>Magnoliopsida</taxon>
        <taxon>eudicotyledons</taxon>
        <taxon>Gunneridae</taxon>
        <taxon>Pentapetalae</taxon>
        <taxon>rosids</taxon>
        <taxon>fabids</taxon>
        <taxon>Rosales</taxon>
        <taxon>Rosaceae</taxon>
        <taxon>Rosoideae</taxon>
        <taxon>Rosoideae incertae sedis</taxon>
        <taxon>Rosa</taxon>
    </lineage>
</organism>
<evidence type="ECO:0000313" key="1">
    <source>
        <dbReference type="EMBL" id="PRQ26129.1"/>
    </source>
</evidence>
<evidence type="ECO:0000313" key="2">
    <source>
        <dbReference type="Proteomes" id="UP000238479"/>
    </source>
</evidence>